<dbReference type="EMBL" id="QQSY01000009">
    <property type="protein sequence ID" value="RDI96904.1"/>
    <property type="molecule type" value="Genomic_DNA"/>
</dbReference>
<dbReference type="OrthoDB" id="9812656at2"/>
<dbReference type="Gene3D" id="3.10.180.10">
    <property type="entry name" value="2,3-Dihydroxybiphenyl 1,2-Dioxygenase, domain 1"/>
    <property type="match status" value="1"/>
</dbReference>
<evidence type="ECO:0000313" key="2">
    <source>
        <dbReference type="EMBL" id="RDI96904.1"/>
    </source>
</evidence>
<organism evidence="2 3">
    <name type="scientific">Dyella solisilvae</name>
    <dbReference type="NCBI Taxonomy" id="1920168"/>
    <lineage>
        <taxon>Bacteria</taxon>
        <taxon>Pseudomonadati</taxon>
        <taxon>Pseudomonadota</taxon>
        <taxon>Gammaproteobacteria</taxon>
        <taxon>Lysobacterales</taxon>
        <taxon>Rhodanobacteraceae</taxon>
        <taxon>Dyella</taxon>
    </lineage>
</organism>
<dbReference type="InterPro" id="IPR037523">
    <property type="entry name" value="VOC_core"/>
</dbReference>
<dbReference type="PROSITE" id="PS51819">
    <property type="entry name" value="VOC"/>
    <property type="match status" value="1"/>
</dbReference>
<gene>
    <name evidence="2" type="ORF">DVT68_19465</name>
</gene>
<dbReference type="Proteomes" id="UP000254711">
    <property type="component" value="Unassembled WGS sequence"/>
</dbReference>
<dbReference type="InterPro" id="IPR029068">
    <property type="entry name" value="Glyas_Bleomycin-R_OHBP_Dase"/>
</dbReference>
<proteinExistence type="predicted"/>
<evidence type="ECO:0000313" key="3">
    <source>
        <dbReference type="Proteomes" id="UP000254711"/>
    </source>
</evidence>
<dbReference type="RefSeq" id="WP_114826875.1">
    <property type="nucleotide sequence ID" value="NZ_QQSY01000009.1"/>
</dbReference>
<accession>A0A370K2N4</accession>
<sequence>MPQALSHIALIVSNPTRSAHLLTGVFDDARILREEDPNDSHPEVIVWLAGLEFALIRGQGPAARNGDHIAFRVSKAEQLACAGRLDALALDYQMARHDTALYFSDYDNHVFELDVVDEGEQSAVG</sequence>
<name>A0A370K2N4_9GAMM</name>
<comment type="caution">
    <text evidence="2">The sequence shown here is derived from an EMBL/GenBank/DDBJ whole genome shotgun (WGS) entry which is preliminary data.</text>
</comment>
<keyword evidence="3" id="KW-1185">Reference proteome</keyword>
<feature type="domain" description="VOC" evidence="1">
    <location>
        <begin position="4"/>
        <end position="116"/>
    </location>
</feature>
<evidence type="ECO:0000259" key="1">
    <source>
        <dbReference type="PROSITE" id="PS51819"/>
    </source>
</evidence>
<dbReference type="AlphaFoldDB" id="A0A370K2N4"/>
<protein>
    <recommendedName>
        <fullName evidence="1">VOC domain-containing protein</fullName>
    </recommendedName>
</protein>
<reference evidence="2 3" key="1">
    <citation type="submission" date="2018-07" db="EMBL/GenBank/DDBJ databases">
        <title>Dyella solisilvae sp. nov., isolated from the pine and broad-leaved mixed forest soil.</title>
        <authorList>
            <person name="Gao Z."/>
            <person name="Qiu L."/>
        </authorList>
    </citation>
    <scope>NUCLEOTIDE SEQUENCE [LARGE SCALE GENOMIC DNA]</scope>
    <source>
        <strain evidence="2 3">DHG54</strain>
    </source>
</reference>
<dbReference type="SUPFAM" id="SSF54593">
    <property type="entry name" value="Glyoxalase/Bleomycin resistance protein/Dihydroxybiphenyl dioxygenase"/>
    <property type="match status" value="1"/>
</dbReference>